<keyword evidence="10" id="KW-0862">Zinc</keyword>
<evidence type="ECO:0000256" key="1">
    <source>
        <dbReference type="ARBA" id="ARBA00004123"/>
    </source>
</evidence>
<evidence type="ECO:0000256" key="9">
    <source>
        <dbReference type="ARBA" id="ARBA00022801"/>
    </source>
</evidence>
<dbReference type="Pfam" id="PF22934">
    <property type="entry name" value="SPRTN_ZBD"/>
    <property type="match status" value="1"/>
</dbReference>
<protein>
    <recommendedName>
        <fullName evidence="14">Protein with SprT-like domain at the N terminus</fullName>
    </recommendedName>
</protein>
<feature type="region of interest" description="Disordered" evidence="15">
    <location>
        <begin position="102"/>
        <end position="125"/>
    </location>
</feature>
<dbReference type="Proteomes" id="UP000270094">
    <property type="component" value="Unassembled WGS sequence"/>
</dbReference>
<evidence type="ECO:0000256" key="6">
    <source>
        <dbReference type="ARBA" id="ARBA00022723"/>
    </source>
</evidence>
<dbReference type="OrthoDB" id="5236983at2759"/>
<dbReference type="PANTHER" id="PTHR21220">
    <property type="entry name" value="DNA-DEPENDENT METALLOPROTEASE SPRTN"/>
    <property type="match status" value="1"/>
</dbReference>
<evidence type="ECO:0000259" key="17">
    <source>
        <dbReference type="SMART" id="SM00734"/>
    </source>
</evidence>
<keyword evidence="8" id="KW-0863">Zinc-finger</keyword>
<feature type="domain" description="UBZ4-type" evidence="17">
    <location>
        <begin position="274"/>
        <end position="297"/>
    </location>
</feature>
<evidence type="ECO:0000256" key="11">
    <source>
        <dbReference type="ARBA" id="ARBA00023049"/>
    </source>
</evidence>
<gene>
    <name evidence="18" type="ORF">SVUK_LOCUS17376</name>
</gene>
<keyword evidence="5" id="KW-0645">Protease</keyword>
<dbReference type="GO" id="GO:0003697">
    <property type="term" value="F:single-stranded DNA binding"/>
    <property type="evidence" value="ECO:0007669"/>
    <property type="project" value="InterPro"/>
</dbReference>
<keyword evidence="12" id="KW-0234">DNA repair</keyword>
<evidence type="ECO:0000256" key="14">
    <source>
        <dbReference type="ARBA" id="ARBA00030396"/>
    </source>
</evidence>
<feature type="region of interest" description="Disordered" evidence="15">
    <location>
        <begin position="179"/>
        <end position="210"/>
    </location>
</feature>
<evidence type="ECO:0000256" key="4">
    <source>
        <dbReference type="ARBA" id="ARBA00022454"/>
    </source>
</evidence>
<comment type="subcellular location">
    <subcellularLocation>
        <location evidence="2">Chromosome</location>
    </subcellularLocation>
    <subcellularLocation>
        <location evidence="1">Nucleus</location>
    </subcellularLocation>
</comment>
<keyword evidence="4" id="KW-0158">Chromosome</keyword>
<dbReference type="Pfam" id="PF10263">
    <property type="entry name" value="SprT-like"/>
    <property type="match status" value="1"/>
</dbReference>
<organism evidence="18 19">
    <name type="scientific">Strongylus vulgaris</name>
    <name type="common">Blood worm</name>
    <dbReference type="NCBI Taxonomy" id="40348"/>
    <lineage>
        <taxon>Eukaryota</taxon>
        <taxon>Metazoa</taxon>
        <taxon>Ecdysozoa</taxon>
        <taxon>Nematoda</taxon>
        <taxon>Chromadorea</taxon>
        <taxon>Rhabditida</taxon>
        <taxon>Rhabditina</taxon>
        <taxon>Rhabditomorpha</taxon>
        <taxon>Strongyloidea</taxon>
        <taxon>Strongylidae</taxon>
        <taxon>Strongylus</taxon>
    </lineage>
</organism>
<dbReference type="EMBL" id="UYYB01117367">
    <property type="protein sequence ID" value="VDM82378.1"/>
    <property type="molecule type" value="Genomic_DNA"/>
</dbReference>
<evidence type="ECO:0000313" key="19">
    <source>
        <dbReference type="Proteomes" id="UP000270094"/>
    </source>
</evidence>
<dbReference type="GO" id="GO:0008270">
    <property type="term" value="F:zinc ion binding"/>
    <property type="evidence" value="ECO:0007669"/>
    <property type="project" value="UniProtKB-KW"/>
</dbReference>
<proteinExistence type="inferred from homology"/>
<dbReference type="GO" id="GO:0005634">
    <property type="term" value="C:nucleus"/>
    <property type="evidence" value="ECO:0007669"/>
    <property type="project" value="UniProtKB-SubCell"/>
</dbReference>
<evidence type="ECO:0000256" key="3">
    <source>
        <dbReference type="ARBA" id="ARBA00010724"/>
    </source>
</evidence>
<keyword evidence="11" id="KW-0482">Metalloprotease</keyword>
<dbReference type="SMART" id="SM00734">
    <property type="entry name" value="ZnF_Rad18"/>
    <property type="match status" value="1"/>
</dbReference>
<evidence type="ECO:0000256" key="13">
    <source>
        <dbReference type="ARBA" id="ARBA00023242"/>
    </source>
</evidence>
<keyword evidence="9" id="KW-0378">Hydrolase</keyword>
<keyword evidence="19" id="KW-1185">Reference proteome</keyword>
<keyword evidence="6" id="KW-0479">Metal-binding</keyword>
<dbReference type="PANTHER" id="PTHR21220:SF0">
    <property type="entry name" value="DNA-DEPENDENT METALLOPROTEASE SPRTN"/>
    <property type="match status" value="1"/>
</dbReference>
<dbReference type="InterPro" id="IPR006642">
    <property type="entry name" value="Rad18_UBZ4"/>
</dbReference>
<evidence type="ECO:0000256" key="10">
    <source>
        <dbReference type="ARBA" id="ARBA00022833"/>
    </source>
</evidence>
<evidence type="ECO:0000256" key="2">
    <source>
        <dbReference type="ARBA" id="ARBA00004286"/>
    </source>
</evidence>
<dbReference type="GO" id="GO:0005694">
    <property type="term" value="C:chromosome"/>
    <property type="evidence" value="ECO:0007669"/>
    <property type="project" value="UniProtKB-SubCell"/>
</dbReference>
<sequence length="300" mass="33633">MIHAFLFVTKRNRDRDGHGPDFQYHMCRINRMANTKITIYHSFHDEVNLYKQHVWRCDGPCRNRKPFYGYVKRSSNRAPGPNDLWWSAHKSSCNGTFQKIQEPEGYGQKKRKATNNENAVPEKKISPNNSLDKYFTGKGHVLVKKIPSLKKNISPNSLDRYFKSTAVGGLLKTSSQVAGALKESKSSPDSSKAKDVEKKSAQPLPRKSISEPPTIEIVGFEMVAGPSWLLPSTSASQGLGSADCPIEISEDSEQVRSDSVFEPIEDDQVNLSKHVYCPSCGDRVIEAFINEHLDFCIAAQ</sequence>
<evidence type="ECO:0000259" key="16">
    <source>
        <dbReference type="SMART" id="SM00731"/>
    </source>
</evidence>
<evidence type="ECO:0000256" key="5">
    <source>
        <dbReference type="ARBA" id="ARBA00022670"/>
    </source>
</evidence>
<dbReference type="InterPro" id="IPR006640">
    <property type="entry name" value="SprT-like_domain"/>
</dbReference>
<comment type="similarity">
    <text evidence="3">Belongs to the Spartan family.</text>
</comment>
<evidence type="ECO:0000256" key="7">
    <source>
        <dbReference type="ARBA" id="ARBA00022763"/>
    </source>
</evidence>
<evidence type="ECO:0000256" key="12">
    <source>
        <dbReference type="ARBA" id="ARBA00023204"/>
    </source>
</evidence>
<dbReference type="InterPro" id="IPR055220">
    <property type="entry name" value="SPRTN_ZBD"/>
</dbReference>
<evidence type="ECO:0000256" key="8">
    <source>
        <dbReference type="ARBA" id="ARBA00022771"/>
    </source>
</evidence>
<feature type="domain" description="SprT-like" evidence="16">
    <location>
        <begin position="1"/>
        <end position="100"/>
    </location>
</feature>
<keyword evidence="7" id="KW-0227">DNA damage</keyword>
<evidence type="ECO:0000313" key="18">
    <source>
        <dbReference type="EMBL" id="VDM82378.1"/>
    </source>
</evidence>
<accession>A0A3P7LTF2</accession>
<dbReference type="GO" id="GO:0004222">
    <property type="term" value="F:metalloendopeptidase activity"/>
    <property type="evidence" value="ECO:0007669"/>
    <property type="project" value="InterPro"/>
</dbReference>
<reference evidence="18 19" key="1">
    <citation type="submission" date="2018-11" db="EMBL/GenBank/DDBJ databases">
        <authorList>
            <consortium name="Pathogen Informatics"/>
        </authorList>
    </citation>
    <scope>NUCLEOTIDE SEQUENCE [LARGE SCALE GENOMIC DNA]</scope>
</reference>
<name>A0A3P7LTF2_STRVU</name>
<dbReference type="InterPro" id="IPR044245">
    <property type="entry name" value="Spartan"/>
</dbReference>
<dbReference type="AlphaFoldDB" id="A0A3P7LTF2"/>
<feature type="compositionally biased region" description="Basic and acidic residues" evidence="15">
    <location>
        <begin position="182"/>
        <end position="200"/>
    </location>
</feature>
<keyword evidence="13" id="KW-0539">Nucleus</keyword>
<dbReference type="SMART" id="SM00731">
    <property type="entry name" value="SprT"/>
    <property type="match status" value="1"/>
</dbReference>
<dbReference type="GO" id="GO:0006508">
    <property type="term" value="P:proteolysis"/>
    <property type="evidence" value="ECO:0007669"/>
    <property type="project" value="UniProtKB-KW"/>
</dbReference>
<dbReference type="GO" id="GO:0031593">
    <property type="term" value="F:polyubiquitin modification-dependent protein binding"/>
    <property type="evidence" value="ECO:0007669"/>
    <property type="project" value="TreeGrafter"/>
</dbReference>
<dbReference type="GO" id="GO:0006281">
    <property type="term" value="P:DNA repair"/>
    <property type="evidence" value="ECO:0007669"/>
    <property type="project" value="UniProtKB-KW"/>
</dbReference>
<evidence type="ECO:0000256" key="15">
    <source>
        <dbReference type="SAM" id="MobiDB-lite"/>
    </source>
</evidence>